<dbReference type="PANTHER" id="PTHR30250:SF26">
    <property type="entry name" value="PSMA PROTEIN"/>
    <property type="match status" value="1"/>
</dbReference>
<dbReference type="InterPro" id="IPR050833">
    <property type="entry name" value="Poly_Biosynth_Transport"/>
</dbReference>
<feature type="transmembrane region" description="Helical" evidence="6">
    <location>
        <begin position="115"/>
        <end position="137"/>
    </location>
</feature>
<feature type="transmembrane region" description="Helical" evidence="6">
    <location>
        <begin position="334"/>
        <end position="356"/>
    </location>
</feature>
<feature type="transmembrane region" description="Helical" evidence="6">
    <location>
        <begin position="220"/>
        <end position="250"/>
    </location>
</feature>
<feature type="transmembrane region" description="Helical" evidence="6">
    <location>
        <begin position="299"/>
        <end position="322"/>
    </location>
</feature>
<evidence type="ECO:0008006" key="9">
    <source>
        <dbReference type="Google" id="ProtNLM"/>
    </source>
</evidence>
<dbReference type="Proteomes" id="UP001430614">
    <property type="component" value="Unassembled WGS sequence"/>
</dbReference>
<feature type="transmembrane region" description="Helical" evidence="6">
    <location>
        <begin position="84"/>
        <end position="109"/>
    </location>
</feature>
<reference evidence="7 8" key="1">
    <citation type="submission" date="2021-11" db="EMBL/GenBank/DDBJ databases">
        <authorList>
            <person name="Oh E.-T."/>
            <person name="Kim S.-B."/>
        </authorList>
    </citation>
    <scope>NUCLEOTIDE SEQUENCE [LARGE SCALE GENOMIC DNA]</scope>
    <source>
        <strain evidence="7 8">MMS20-SJTN17</strain>
    </source>
</reference>
<feature type="transmembrane region" description="Helical" evidence="6">
    <location>
        <begin position="12"/>
        <end position="34"/>
    </location>
</feature>
<dbReference type="PANTHER" id="PTHR30250">
    <property type="entry name" value="PST FAMILY PREDICTED COLANIC ACID TRANSPORTER"/>
    <property type="match status" value="1"/>
</dbReference>
<comment type="caution">
    <text evidence="7">The sequence shown here is derived from an EMBL/GenBank/DDBJ whole genome shotgun (WGS) entry which is preliminary data.</text>
</comment>
<feature type="transmembrane region" description="Helical" evidence="6">
    <location>
        <begin position="158"/>
        <end position="180"/>
    </location>
</feature>
<comment type="subcellular location">
    <subcellularLocation>
        <location evidence="1">Cell membrane</location>
        <topology evidence="1">Multi-pass membrane protein</topology>
    </subcellularLocation>
</comment>
<keyword evidence="2" id="KW-1003">Cell membrane</keyword>
<dbReference type="RefSeq" id="WP_230560171.1">
    <property type="nucleotide sequence ID" value="NZ_JAJITC010000002.1"/>
</dbReference>
<name>A0ABS8K984_9BURK</name>
<evidence type="ECO:0000256" key="6">
    <source>
        <dbReference type="SAM" id="Phobius"/>
    </source>
</evidence>
<evidence type="ECO:0000256" key="3">
    <source>
        <dbReference type="ARBA" id="ARBA00022692"/>
    </source>
</evidence>
<evidence type="ECO:0000256" key="2">
    <source>
        <dbReference type="ARBA" id="ARBA00022475"/>
    </source>
</evidence>
<gene>
    <name evidence="7" type="ORF">LJ655_05125</name>
</gene>
<keyword evidence="8" id="KW-1185">Reference proteome</keyword>
<evidence type="ECO:0000313" key="7">
    <source>
        <dbReference type="EMBL" id="MCC8401284.1"/>
    </source>
</evidence>
<feature type="transmembrane region" description="Helical" evidence="6">
    <location>
        <begin position="40"/>
        <end position="63"/>
    </location>
</feature>
<keyword evidence="5 6" id="KW-0472">Membrane</keyword>
<evidence type="ECO:0000256" key="1">
    <source>
        <dbReference type="ARBA" id="ARBA00004651"/>
    </source>
</evidence>
<evidence type="ECO:0000313" key="8">
    <source>
        <dbReference type="Proteomes" id="UP001430614"/>
    </source>
</evidence>
<protein>
    <recommendedName>
        <fullName evidence="9">O-antigen/teichoic acid export membrane protein</fullName>
    </recommendedName>
</protein>
<organism evidence="7 8">
    <name type="scientific">Paraburkholderia translucens</name>
    <dbReference type="NCBI Taxonomy" id="2886945"/>
    <lineage>
        <taxon>Bacteria</taxon>
        <taxon>Pseudomonadati</taxon>
        <taxon>Pseudomonadota</taxon>
        <taxon>Betaproteobacteria</taxon>
        <taxon>Burkholderiales</taxon>
        <taxon>Burkholderiaceae</taxon>
        <taxon>Paraburkholderia</taxon>
    </lineage>
</organism>
<evidence type="ECO:0000256" key="4">
    <source>
        <dbReference type="ARBA" id="ARBA00022989"/>
    </source>
</evidence>
<keyword evidence="4 6" id="KW-1133">Transmembrane helix</keyword>
<keyword evidence="3 6" id="KW-0812">Transmembrane</keyword>
<evidence type="ECO:0000256" key="5">
    <source>
        <dbReference type="ARBA" id="ARBA00023136"/>
    </source>
</evidence>
<feature type="transmembrane region" description="Helical" evidence="6">
    <location>
        <begin position="387"/>
        <end position="409"/>
    </location>
</feature>
<proteinExistence type="predicted"/>
<feature type="transmembrane region" description="Helical" evidence="6">
    <location>
        <begin position="363"/>
        <end position="381"/>
    </location>
</feature>
<sequence>MPILSGVAANSYNQVVTAVIQLASLPFFLHYWGAERYGRWLMIAAIPAYFQMSDVGLSAVAMTKTCIAWARGDIDAAKVTFRSALLGVTLFALAGMLLTALGCVVFSPAGKEGGGALVLLIAGALLSTYSSLYDACFRIIDRYAYGTFIQSSIRLGEWAAGLAALAFGANFFGVALAMFVTRLICQTALTLYAHRLVPQLGISFTGASLTEIRELLPLGFAYLGFTLGSALSVQGLTLLVGNVLGARALVVFSTYRTLSRTVTQLINVVGHSIWPRFSMLYGLGQTAVAERLRVRTEQALIAASVLCLTGIALAGRSIIAFWGRGGLSYEPQVLLPLLGATALTAVYQVKLIALIATNRHIGVSLRFCIVSALALVMARVLVPTLGIAAPIAAVVGIELAMVVVVNIAFAAANEPSRANEPLASR</sequence>
<accession>A0ABS8K984</accession>
<dbReference type="EMBL" id="JAJITC010000002">
    <property type="protein sequence ID" value="MCC8401284.1"/>
    <property type="molecule type" value="Genomic_DNA"/>
</dbReference>